<evidence type="ECO:0000313" key="3">
    <source>
        <dbReference type="Proteomes" id="UP000019487"/>
    </source>
</evidence>
<keyword evidence="3" id="KW-1185">Reference proteome</keyword>
<evidence type="ECO:0000313" key="2">
    <source>
        <dbReference type="EMBL" id="ESZ93131.1"/>
    </source>
</evidence>
<dbReference type="InterPro" id="IPR043129">
    <property type="entry name" value="ATPase_NBD"/>
</dbReference>
<dbReference type="Gene3D" id="3.30.420.40">
    <property type="match status" value="1"/>
</dbReference>
<evidence type="ECO:0000256" key="1">
    <source>
        <dbReference type="SAM" id="Coils"/>
    </source>
</evidence>
<dbReference type="STRING" id="1432307.W9CBA0"/>
<protein>
    <submittedName>
        <fullName evidence="2">Uncharacterized protein</fullName>
    </submittedName>
</protein>
<dbReference type="SUPFAM" id="SSF53067">
    <property type="entry name" value="Actin-like ATPase domain"/>
    <property type="match status" value="2"/>
</dbReference>
<gene>
    <name evidence="2" type="ORF">SBOR_6503</name>
</gene>
<dbReference type="PANTHER" id="PTHR14187:SF82">
    <property type="entry name" value="FAMILY CHAPERONE, PUTATIVE (AFU_ORTHOLOGUE AFUA_7G08575)-RELATED"/>
    <property type="match status" value="1"/>
</dbReference>
<organism evidence="2 3">
    <name type="scientific">Sclerotinia borealis (strain F-4128)</name>
    <dbReference type="NCBI Taxonomy" id="1432307"/>
    <lineage>
        <taxon>Eukaryota</taxon>
        <taxon>Fungi</taxon>
        <taxon>Dikarya</taxon>
        <taxon>Ascomycota</taxon>
        <taxon>Pezizomycotina</taxon>
        <taxon>Leotiomycetes</taxon>
        <taxon>Helotiales</taxon>
        <taxon>Sclerotiniaceae</taxon>
        <taxon>Sclerotinia</taxon>
    </lineage>
</organism>
<proteinExistence type="predicted"/>
<name>W9CBA0_SCLBF</name>
<dbReference type="CDD" id="cd10170">
    <property type="entry name" value="ASKHA_NBD_HSP70"/>
    <property type="match status" value="1"/>
</dbReference>
<dbReference type="EMBL" id="AYSA01000339">
    <property type="protein sequence ID" value="ESZ93131.1"/>
    <property type="molecule type" value="Genomic_DNA"/>
</dbReference>
<reference evidence="2 3" key="1">
    <citation type="journal article" date="2014" name="Genome Announc.">
        <title>Draft genome sequence of Sclerotinia borealis, a psychrophilic plant pathogenic fungus.</title>
        <authorList>
            <person name="Mardanov A.V."/>
            <person name="Beletsky A.V."/>
            <person name="Kadnikov V.V."/>
            <person name="Ignatov A.N."/>
            <person name="Ravin N.V."/>
        </authorList>
    </citation>
    <scope>NUCLEOTIDE SEQUENCE [LARGE SCALE GENOMIC DNA]</scope>
    <source>
        <strain evidence="3">F-4157</strain>
    </source>
</reference>
<dbReference type="PANTHER" id="PTHR14187">
    <property type="entry name" value="ALPHA KINASE/ELONGATION FACTOR 2 KINASE"/>
    <property type="match status" value="1"/>
</dbReference>
<feature type="coiled-coil region" evidence="1">
    <location>
        <begin position="627"/>
        <end position="741"/>
    </location>
</feature>
<dbReference type="HOGENOM" id="CLU_287453_0_0_1"/>
<sequence length="1072" mass="121605">MCSDTSDAGSDLDIYHAANAYQSDDQLVIALDFGTTFSGIAYAFTKEDKPELTSILDWPVSTVICYGPKGDSSFTWGAQTHKHEIIRGMKLLFDPTQDKPVYPPFASTGNDLRLLGKPALDVAADFIGAMYEHAMTVIEDKIPKDYLEMCQKQFVLSVPAVWSDKAKDLTLMAAKRAKIHPVTLIKEPEAAALYMFHTLKERALSVGDAFVICDAGGGTVDLISYEITQLAPKLELKELVPGKGTDFLTCGMAGSLGLNMRFEEAVRELVGEKQFRTLRTTRGFRSAVEQFDLSVKTAFRDQEDEDFFLNFPMAKLRDNTNKNLVSNCWNMKCDDLKRIFDPLIADIQRMVDDQINLVKTKRMSEGHPTPKEIKAIFLVGGFGSSGYLKSRIGACHPNIQIIQPHDAWSAIVKGAVLSGLPHKTCSVSVVSTQSTRHYGVVTGYLYDEEIYRGRPTYVDCYGDTRTSKMTWYIYRGEDLKRDQKIRFPFYRALEGSVTDRNLIFTETLLQCESADAPIYPGPTITPNCTLEADLRSVDRATFRARTSLLGTPCWDVHFDLVVTVASAVMKFSLEVNGEEMGSVEANNTDQIATLASLKSEKASTKPSLIRRCGDAVEEHFTQTANKVDQLYAECKGLKDRLDVVTRESNQLRVEKQKALGDLKLLRVANEKQIQDQQNEIERFKSRTHKTKEFQEYVQNTSNDLRSLQQDNTRLRQKLEASEELRKRYQQQAARIRDMIQKRDIGQDMNDSVITAQFRKLRDQIHRIVCQYYTTAFPPPEPNETDTTFVKRYYDWCKLGLDENELKTRVRAFVFRCLSDSVLLRPSFGISVVDGSDEKDMIENGLVKFEEMIEKYSKGISLHRAYQVERMITLKVAQCLQPTDSTLPHRYCLPIKTASDILQLLKPLEISRPEPATANEAERSKLQVKWKQLCTDAFKLTMMLGNHKDVYRCEFPTEGEALKDADAEPWVEESTKHEGKKAESKEHIVAYALSGALVRYPADDLYDKIVLEKAWAVSSDPDRKNYSQDYVSSSSLLSESLYETRKPRNGERGDSFGELSQHLWSVIWWSRKI</sequence>
<dbReference type="Proteomes" id="UP000019487">
    <property type="component" value="Unassembled WGS sequence"/>
</dbReference>
<comment type="caution">
    <text evidence="2">The sequence shown here is derived from an EMBL/GenBank/DDBJ whole genome shotgun (WGS) entry which is preliminary data.</text>
</comment>
<dbReference type="AlphaFoldDB" id="W9CBA0"/>
<accession>W9CBA0</accession>
<dbReference type="OrthoDB" id="5332281at2759"/>
<keyword evidence="1" id="KW-0175">Coiled coil</keyword>